<evidence type="ECO:0000313" key="2">
    <source>
        <dbReference type="Proteomes" id="UP001054854"/>
    </source>
</evidence>
<keyword evidence="2" id="KW-1185">Reference proteome</keyword>
<dbReference type="Proteomes" id="UP001054854">
    <property type="component" value="Unassembled WGS sequence"/>
</dbReference>
<sequence>MVRGAGGAAAEATVAVPPMISVETRAPKAPMRAIRGGIVMRIA</sequence>
<evidence type="ECO:0000313" key="1">
    <source>
        <dbReference type="EMBL" id="GHJ32091.1"/>
    </source>
</evidence>
<comment type="caution">
    <text evidence="1">The sequence shown here is derived from an EMBL/GenBank/DDBJ whole genome shotgun (WGS) entry which is preliminary data.</text>
</comment>
<name>A0ABQ3UA47_STRHY</name>
<proteinExistence type="predicted"/>
<protein>
    <submittedName>
        <fullName evidence="1">Uncharacterized protein</fullName>
    </submittedName>
</protein>
<gene>
    <name evidence="1" type="ORF">TPA0910_65240</name>
</gene>
<accession>A0ABQ3UA47</accession>
<organism evidence="1 2">
    <name type="scientific">Streptomyces hygroscopicus</name>
    <dbReference type="NCBI Taxonomy" id="1912"/>
    <lineage>
        <taxon>Bacteria</taxon>
        <taxon>Bacillati</taxon>
        <taxon>Actinomycetota</taxon>
        <taxon>Actinomycetes</taxon>
        <taxon>Kitasatosporales</taxon>
        <taxon>Streptomycetaceae</taxon>
        <taxon>Streptomyces</taxon>
        <taxon>Streptomyces violaceusniger group</taxon>
    </lineage>
</organism>
<reference evidence="1" key="1">
    <citation type="submission" date="2024-05" db="EMBL/GenBank/DDBJ databases">
        <title>Whole genome shotgun sequence of Streptomyces hygroscopicus NBRC 113678.</title>
        <authorList>
            <person name="Komaki H."/>
            <person name="Tamura T."/>
        </authorList>
    </citation>
    <scope>NUCLEOTIDE SEQUENCE</scope>
    <source>
        <strain evidence="1">N11-34</strain>
    </source>
</reference>
<dbReference type="EMBL" id="BNEK01000005">
    <property type="protein sequence ID" value="GHJ32091.1"/>
    <property type="molecule type" value="Genomic_DNA"/>
</dbReference>